<evidence type="ECO:0000313" key="4">
    <source>
        <dbReference type="EMBL" id="MFE9169675.1"/>
    </source>
</evidence>
<feature type="region of interest" description="Disordered" evidence="1">
    <location>
        <begin position="60"/>
        <end position="142"/>
    </location>
</feature>
<dbReference type="Pfam" id="PF00188">
    <property type="entry name" value="CAP"/>
    <property type="match status" value="1"/>
</dbReference>
<feature type="domain" description="SCP" evidence="3">
    <location>
        <begin position="147"/>
        <end position="260"/>
    </location>
</feature>
<organism evidence="4 5">
    <name type="scientific">Streptomyces kebangsaanensis</name>
    <dbReference type="NCBI Taxonomy" id="864058"/>
    <lineage>
        <taxon>Bacteria</taxon>
        <taxon>Bacillati</taxon>
        <taxon>Actinomycetota</taxon>
        <taxon>Actinomycetes</taxon>
        <taxon>Kitasatosporales</taxon>
        <taxon>Streptomycetaceae</taxon>
        <taxon>Streptomyces</taxon>
    </lineage>
</organism>
<evidence type="ECO:0000259" key="3">
    <source>
        <dbReference type="Pfam" id="PF00188"/>
    </source>
</evidence>
<dbReference type="InterPro" id="IPR014044">
    <property type="entry name" value="CAP_dom"/>
</dbReference>
<dbReference type="Proteomes" id="UP001601197">
    <property type="component" value="Unassembled WGS sequence"/>
</dbReference>
<dbReference type="Gene3D" id="3.40.33.10">
    <property type="entry name" value="CAP"/>
    <property type="match status" value="1"/>
</dbReference>
<dbReference type="PANTHER" id="PTHR31157:SF1">
    <property type="entry name" value="SCP DOMAIN-CONTAINING PROTEIN"/>
    <property type="match status" value="1"/>
</dbReference>
<dbReference type="PROSITE" id="PS51257">
    <property type="entry name" value="PROKAR_LIPOPROTEIN"/>
    <property type="match status" value="1"/>
</dbReference>
<evidence type="ECO:0000256" key="2">
    <source>
        <dbReference type="SAM" id="SignalP"/>
    </source>
</evidence>
<protein>
    <submittedName>
        <fullName evidence="4">CAP domain-containing protein</fullName>
    </submittedName>
</protein>
<name>A0ABW6KT78_9ACTN</name>
<feature type="region of interest" description="Disordered" evidence="1">
    <location>
        <begin position="171"/>
        <end position="199"/>
    </location>
</feature>
<dbReference type="EMBL" id="JBIAFJ010000005">
    <property type="protein sequence ID" value="MFE9169675.1"/>
    <property type="molecule type" value="Genomic_DNA"/>
</dbReference>
<comment type="caution">
    <text evidence="4">The sequence shown here is derived from an EMBL/GenBank/DDBJ whole genome shotgun (WGS) entry which is preliminary data.</text>
</comment>
<reference evidence="4 5" key="1">
    <citation type="submission" date="2024-10" db="EMBL/GenBank/DDBJ databases">
        <title>The Natural Products Discovery Center: Release of the First 8490 Sequenced Strains for Exploring Actinobacteria Biosynthetic Diversity.</title>
        <authorList>
            <person name="Kalkreuter E."/>
            <person name="Kautsar S.A."/>
            <person name="Yang D."/>
            <person name="Bader C.D."/>
            <person name="Teijaro C.N."/>
            <person name="Fluegel L."/>
            <person name="Davis C.M."/>
            <person name="Simpson J.R."/>
            <person name="Lauterbach L."/>
            <person name="Steele A.D."/>
            <person name="Gui C."/>
            <person name="Meng S."/>
            <person name="Li G."/>
            <person name="Viehrig K."/>
            <person name="Ye F."/>
            <person name="Su P."/>
            <person name="Kiefer A.F."/>
            <person name="Nichols A."/>
            <person name="Cepeda A.J."/>
            <person name="Yan W."/>
            <person name="Fan B."/>
            <person name="Jiang Y."/>
            <person name="Adhikari A."/>
            <person name="Zheng C.-J."/>
            <person name="Schuster L."/>
            <person name="Cowan T.M."/>
            <person name="Smanski M.J."/>
            <person name="Chevrette M.G."/>
            <person name="De Carvalho L.P.S."/>
            <person name="Shen B."/>
        </authorList>
    </citation>
    <scope>NUCLEOTIDE SEQUENCE [LARGE SCALE GENOMIC DNA]</scope>
    <source>
        <strain evidence="4 5">NPDC007147</strain>
    </source>
</reference>
<feature type="signal peptide" evidence="2">
    <location>
        <begin position="1"/>
        <end position="31"/>
    </location>
</feature>
<sequence length="264" mass="26999">MGKHRKKQSYRRIVVAVIAVGTVGAPSVALACGDWRDGGGSPFPGDGNQAPVSAPWRVPTAASTPATAAPQPWTAPQKPRTAPQKPRAAAPWHTGRTTAPQPGPAPSAGTPSGTPAAPAAPSTSAAPTPPSTPAPTATASGTTARVVELVNSERGKAGCSPLTVNATLTKAAQAHSEDMAAHRNMSHTGSDGSSPGDRITRAGYTWRTYGENVAYGYSTPEQVMAGWMSSPGHKANILNCSFKEIGVGLAQPGSYWTQNFGASR</sequence>
<proteinExistence type="predicted"/>
<dbReference type="InterPro" id="IPR035940">
    <property type="entry name" value="CAP_sf"/>
</dbReference>
<dbReference type="PANTHER" id="PTHR31157">
    <property type="entry name" value="SCP DOMAIN-CONTAINING PROTEIN"/>
    <property type="match status" value="1"/>
</dbReference>
<keyword evidence="5" id="KW-1185">Reference proteome</keyword>
<feature type="compositionally biased region" description="Low complexity" evidence="1">
    <location>
        <begin position="60"/>
        <end position="79"/>
    </location>
</feature>
<evidence type="ECO:0000256" key="1">
    <source>
        <dbReference type="SAM" id="MobiDB-lite"/>
    </source>
</evidence>
<gene>
    <name evidence="4" type="ORF">ACFYNZ_09115</name>
</gene>
<keyword evidence="2" id="KW-0732">Signal</keyword>
<feature type="compositionally biased region" description="Low complexity" evidence="1">
    <location>
        <begin position="106"/>
        <end position="126"/>
    </location>
</feature>
<dbReference type="CDD" id="cd05379">
    <property type="entry name" value="CAP_bacterial"/>
    <property type="match status" value="1"/>
</dbReference>
<accession>A0ABW6KT78</accession>
<evidence type="ECO:0000313" key="5">
    <source>
        <dbReference type="Proteomes" id="UP001601197"/>
    </source>
</evidence>
<dbReference type="SUPFAM" id="SSF55797">
    <property type="entry name" value="PR-1-like"/>
    <property type="match status" value="1"/>
</dbReference>
<feature type="chain" id="PRO_5047148911" evidence="2">
    <location>
        <begin position="32"/>
        <end position="264"/>
    </location>
</feature>
<dbReference type="RefSeq" id="WP_388345090.1">
    <property type="nucleotide sequence ID" value="NZ_JBIAFJ010000005.1"/>
</dbReference>